<keyword evidence="3" id="KW-1185">Reference proteome</keyword>
<dbReference type="PANTHER" id="PTHR36124:SF1">
    <property type="entry name" value="ER-BOUND OXYGENASE MPAB_MPAB'_RUBBER OXYGENASE CATALYTIC DOMAIN-CONTAINING PROTEIN"/>
    <property type="match status" value="1"/>
</dbReference>
<dbReference type="AlphaFoldDB" id="A0A138ZZQ6"/>
<evidence type="ECO:0000313" key="3">
    <source>
        <dbReference type="Proteomes" id="UP000070544"/>
    </source>
</evidence>
<dbReference type="OrthoDB" id="545169at2759"/>
<evidence type="ECO:0000313" key="2">
    <source>
        <dbReference type="EMBL" id="KXS09981.1"/>
    </source>
</evidence>
<reference evidence="2 3" key="1">
    <citation type="journal article" date="2015" name="Genome Biol. Evol.">
        <title>Phylogenomic analyses indicate that early fungi evolved digesting cell walls of algal ancestors of land plants.</title>
        <authorList>
            <person name="Chang Y."/>
            <person name="Wang S."/>
            <person name="Sekimoto S."/>
            <person name="Aerts A.L."/>
            <person name="Choi C."/>
            <person name="Clum A."/>
            <person name="LaButti K.M."/>
            <person name="Lindquist E.A."/>
            <person name="Yee Ngan C."/>
            <person name="Ohm R.A."/>
            <person name="Salamov A.A."/>
            <person name="Grigoriev I.V."/>
            <person name="Spatafora J.W."/>
            <person name="Berbee M.L."/>
        </authorList>
    </citation>
    <scope>NUCLEOTIDE SEQUENCE [LARGE SCALE GENOMIC DNA]</scope>
    <source>
        <strain evidence="2 3">JEL478</strain>
    </source>
</reference>
<feature type="domain" description="ER-bound oxygenase mpaB/mpaB'/Rubber oxygenase catalytic" evidence="1">
    <location>
        <begin position="171"/>
        <end position="312"/>
    </location>
</feature>
<evidence type="ECO:0000259" key="1">
    <source>
        <dbReference type="Pfam" id="PF09995"/>
    </source>
</evidence>
<protein>
    <recommendedName>
        <fullName evidence="1">ER-bound oxygenase mpaB/mpaB'/Rubber oxygenase catalytic domain-containing protein</fullName>
    </recommendedName>
</protein>
<dbReference type="Pfam" id="PF09995">
    <property type="entry name" value="MPAB_Lcp_cat"/>
    <property type="match status" value="1"/>
</dbReference>
<dbReference type="InterPro" id="IPR046366">
    <property type="entry name" value="MPAB"/>
</dbReference>
<dbReference type="STRING" id="1344416.A0A138ZZQ6"/>
<proteinExistence type="predicted"/>
<dbReference type="PANTHER" id="PTHR36124">
    <property type="match status" value="1"/>
</dbReference>
<sequence>MQRLSLSRKLILSLAPSLVILWVARNLSVRYKRRNEIQRRYGPRYAVSEKEETPERRRMINAGYTGVRDAQRITNHLVALEAPFISFTALEFALFKTYGIPTISSLLSHTGQLGKPENASRRFVDTSALISAQMMFPAPRLDLEGEDTPEPDDDLFSKGGADADPRAAIAVSRMNYLHGRWKGKISRDDLLYTLSLFMVEVPKWVDQFEWRQTTDLEKEALFTVWYHIGRCMGIADIPRTIPDLTKWVEDYESKHMVYAESNRVVAQYTISLLLQMAPKALHPALTKVIVALLEDRLRLAFNYDPSPRWLCALVPALLKARAAFIKYFLPPRYTPKAFCPTDAQARFVLDGVRGQVCPAVRLSAEDAAEKGKSCPVSAKRNASDTDPSLREYDVIEELPRMEPGWVENDPWYSIPATPLSPTWFYEKLFVKPEDRLGAARWQNSRFRSKVGNLAGFRLEEMGPKGMEISGREEVLKEAIRLNGGRPLVGPWAFKAKLEGSRAVEDSATVAPST</sequence>
<dbReference type="Proteomes" id="UP000070544">
    <property type="component" value="Unassembled WGS sequence"/>
</dbReference>
<name>A0A138ZZQ6_GONPJ</name>
<gene>
    <name evidence="2" type="ORF">M427DRAFT_104550</name>
</gene>
<dbReference type="InterPro" id="IPR018713">
    <property type="entry name" value="MPAB/Lcp_cat_dom"/>
</dbReference>
<dbReference type="EMBL" id="KQ965842">
    <property type="protein sequence ID" value="KXS09981.1"/>
    <property type="molecule type" value="Genomic_DNA"/>
</dbReference>
<dbReference type="GO" id="GO:0016491">
    <property type="term" value="F:oxidoreductase activity"/>
    <property type="evidence" value="ECO:0007669"/>
    <property type="project" value="InterPro"/>
</dbReference>
<organism evidence="2 3">
    <name type="scientific">Gonapodya prolifera (strain JEL478)</name>
    <name type="common">Monoblepharis prolifera</name>
    <dbReference type="NCBI Taxonomy" id="1344416"/>
    <lineage>
        <taxon>Eukaryota</taxon>
        <taxon>Fungi</taxon>
        <taxon>Fungi incertae sedis</taxon>
        <taxon>Chytridiomycota</taxon>
        <taxon>Chytridiomycota incertae sedis</taxon>
        <taxon>Monoblepharidomycetes</taxon>
        <taxon>Monoblepharidales</taxon>
        <taxon>Gonapodyaceae</taxon>
        <taxon>Gonapodya</taxon>
    </lineage>
</organism>
<dbReference type="OMA" id="YHIGRCM"/>
<accession>A0A138ZZQ6</accession>